<evidence type="ECO:0008006" key="2">
    <source>
        <dbReference type="Google" id="ProtNLM"/>
    </source>
</evidence>
<dbReference type="Gene3D" id="1.25.40.10">
    <property type="entry name" value="Tetratricopeptide repeat domain"/>
    <property type="match status" value="1"/>
</dbReference>
<dbReference type="SUPFAM" id="SSF48452">
    <property type="entry name" value="TPR-like"/>
    <property type="match status" value="1"/>
</dbReference>
<organism evidence="1">
    <name type="scientific">marine sediment metagenome</name>
    <dbReference type="NCBI Taxonomy" id="412755"/>
    <lineage>
        <taxon>unclassified sequences</taxon>
        <taxon>metagenomes</taxon>
        <taxon>ecological metagenomes</taxon>
    </lineage>
</organism>
<protein>
    <recommendedName>
        <fullName evidence="2">Outer membrane lipoprotein BamD-like domain-containing protein</fullName>
    </recommendedName>
</protein>
<name>X0WI39_9ZZZZ</name>
<gene>
    <name evidence="1" type="ORF">S01H1_33631</name>
</gene>
<proteinExistence type="predicted"/>
<accession>X0WI39</accession>
<dbReference type="EMBL" id="BARS01020885">
    <property type="protein sequence ID" value="GAG12356.1"/>
    <property type="molecule type" value="Genomic_DNA"/>
</dbReference>
<dbReference type="InterPro" id="IPR011990">
    <property type="entry name" value="TPR-like_helical_dom_sf"/>
</dbReference>
<reference evidence="1" key="1">
    <citation type="journal article" date="2014" name="Front. Microbiol.">
        <title>High frequency of phylogenetically diverse reductive dehalogenase-homologous genes in deep subseafloor sedimentary metagenomes.</title>
        <authorList>
            <person name="Kawai M."/>
            <person name="Futagami T."/>
            <person name="Toyoda A."/>
            <person name="Takaki Y."/>
            <person name="Nishi S."/>
            <person name="Hori S."/>
            <person name="Arai W."/>
            <person name="Tsubouchi T."/>
            <person name="Morono Y."/>
            <person name="Uchiyama I."/>
            <person name="Ito T."/>
            <person name="Fujiyama A."/>
            <person name="Inagaki F."/>
            <person name="Takami H."/>
        </authorList>
    </citation>
    <scope>NUCLEOTIDE SEQUENCE</scope>
    <source>
        <strain evidence="1">Expedition CK06-06</strain>
    </source>
</reference>
<sequence>RVKAYSAATSRLTEILTSFPNFSKMDMVYYYLGDSYYKATLVEQSIPYFTKLITDFPQSKLAKKATARLEEIETKKK</sequence>
<feature type="non-terminal residue" evidence="1">
    <location>
        <position position="1"/>
    </location>
</feature>
<comment type="caution">
    <text evidence="1">The sequence shown here is derived from an EMBL/GenBank/DDBJ whole genome shotgun (WGS) entry which is preliminary data.</text>
</comment>
<evidence type="ECO:0000313" key="1">
    <source>
        <dbReference type="EMBL" id="GAG12356.1"/>
    </source>
</evidence>
<dbReference type="AlphaFoldDB" id="X0WI39"/>